<accession>A0ABS6G108</accession>
<reference evidence="1 2" key="1">
    <citation type="submission" date="2021-06" db="EMBL/GenBank/DDBJ databases">
        <authorList>
            <person name="Sun Q."/>
            <person name="Li D."/>
        </authorList>
    </citation>
    <scope>NUCLEOTIDE SEQUENCE [LARGE SCALE GENOMIC DNA]</scope>
    <source>
        <strain evidence="1 2">MSJ-5</strain>
    </source>
</reference>
<evidence type="ECO:0000313" key="1">
    <source>
        <dbReference type="EMBL" id="MBU5676180.1"/>
    </source>
</evidence>
<proteinExistence type="predicted"/>
<gene>
    <name evidence="1" type="ORF">KQI88_07105</name>
</gene>
<organism evidence="1 2">
    <name type="scientific">Alkaliphilus flagellatus</name>
    <dbReference type="NCBI Taxonomy" id="2841507"/>
    <lineage>
        <taxon>Bacteria</taxon>
        <taxon>Bacillati</taxon>
        <taxon>Bacillota</taxon>
        <taxon>Clostridia</taxon>
        <taxon>Peptostreptococcales</taxon>
        <taxon>Natronincolaceae</taxon>
        <taxon>Alkaliphilus</taxon>
    </lineage>
</organism>
<protein>
    <submittedName>
        <fullName evidence="1">Uncharacterized protein</fullName>
    </submittedName>
</protein>
<dbReference type="Proteomes" id="UP000779508">
    <property type="component" value="Unassembled WGS sequence"/>
</dbReference>
<dbReference type="EMBL" id="JAHLQK010000002">
    <property type="protein sequence ID" value="MBU5676180.1"/>
    <property type="molecule type" value="Genomic_DNA"/>
</dbReference>
<keyword evidence="2" id="KW-1185">Reference proteome</keyword>
<sequence>MNSYNQTRKIMEELGMKVNTGSSTQNRKVFVVVLEGTDSEFNDLKRLGAVEVENTDILSKFPSLLTDIKRESDLGKNIKLESNSIYTNSVCKSQYISSSPVITERDVDKLPEETKEIVLKERGIITPLARDLAKKRGIEVVKG</sequence>
<dbReference type="RefSeq" id="WP_216415698.1">
    <property type="nucleotide sequence ID" value="NZ_JAHLQK010000002.1"/>
</dbReference>
<comment type="caution">
    <text evidence="1">The sequence shown here is derived from an EMBL/GenBank/DDBJ whole genome shotgun (WGS) entry which is preliminary data.</text>
</comment>
<name>A0ABS6G108_9FIRM</name>
<evidence type="ECO:0000313" key="2">
    <source>
        <dbReference type="Proteomes" id="UP000779508"/>
    </source>
</evidence>